<sequence length="345" mass="37993">MLHFTRLRCSVGRAKVFEIFCREQLLTNMSLRELTQTARRKAMSQLFKALPEERLRELKQQAFIEQLRQEALDRAATFFKPLTTYEFFAREQHDNPAVTGASPREKEVKLLQIFESLPEKAKKAIEVRAERYNVAHSTTPSAPALPVIPVWKKQAAPASESSSQKKAKKKSKKARRKSKKTSRKGTATKEAAEARADESVAAAKKAFKRCAASPYSVFVREQMASLHHLAPKERMRVIGERWRSLTNEGRQRRLEAAKVRLAEEKAAKAHGEETIAPTLNKTTGAASPSPAAPSSSTAADTDSQAASTNAASPSPQPRTAPAGVDHSVNPTASPVKPPPSQPLNV</sequence>
<keyword evidence="3" id="KW-1185">Reference proteome</keyword>
<feature type="compositionally biased region" description="Basic and acidic residues" evidence="1">
    <location>
        <begin position="264"/>
        <end position="273"/>
    </location>
</feature>
<gene>
    <name evidence="2" type="ORF">CUR178_00621</name>
</gene>
<protein>
    <recommendedName>
        <fullName evidence="4">HMG box domain-containing protein</fullName>
    </recommendedName>
</protein>
<accession>A0A836KA31</accession>
<comment type="caution">
    <text evidence="2">The sequence shown here is derived from an EMBL/GenBank/DDBJ whole genome shotgun (WGS) entry which is preliminary data.</text>
</comment>
<dbReference type="SUPFAM" id="SSF47095">
    <property type="entry name" value="HMG-box"/>
    <property type="match status" value="1"/>
</dbReference>
<feature type="region of interest" description="Disordered" evidence="1">
    <location>
        <begin position="264"/>
        <end position="345"/>
    </location>
</feature>
<feature type="compositionally biased region" description="Basic residues" evidence="1">
    <location>
        <begin position="165"/>
        <end position="183"/>
    </location>
</feature>
<organism evidence="2 3">
    <name type="scientific">Leishmania enriettii</name>
    <dbReference type="NCBI Taxonomy" id="5663"/>
    <lineage>
        <taxon>Eukaryota</taxon>
        <taxon>Discoba</taxon>
        <taxon>Euglenozoa</taxon>
        <taxon>Kinetoplastea</taxon>
        <taxon>Metakinetoplastina</taxon>
        <taxon>Trypanosomatida</taxon>
        <taxon>Trypanosomatidae</taxon>
        <taxon>Leishmaniinae</taxon>
        <taxon>Leishmania</taxon>
    </lineage>
</organism>
<proteinExistence type="predicted"/>
<feature type="compositionally biased region" description="Low complexity" evidence="1">
    <location>
        <begin position="285"/>
        <end position="312"/>
    </location>
</feature>
<reference evidence="2 3" key="1">
    <citation type="submission" date="2021-02" db="EMBL/GenBank/DDBJ databases">
        <title>Leishmania (Mundinia) enrietti genome sequencing and assembly.</title>
        <authorList>
            <person name="Almutairi H."/>
            <person name="Gatherer D."/>
        </authorList>
    </citation>
    <scope>NUCLEOTIDE SEQUENCE [LARGE SCALE GENOMIC DNA]</scope>
    <source>
        <strain evidence="2">CUR178</strain>
    </source>
</reference>
<dbReference type="GeneID" id="94167912"/>
<evidence type="ECO:0008006" key="4">
    <source>
        <dbReference type="Google" id="ProtNLM"/>
    </source>
</evidence>
<evidence type="ECO:0000256" key="1">
    <source>
        <dbReference type="SAM" id="MobiDB-lite"/>
    </source>
</evidence>
<dbReference type="PANTHER" id="PTHR37564:SF5">
    <property type="entry name" value="KINETOPLAST DNA-ASSOCIATED PROTEIN"/>
    <property type="match status" value="1"/>
</dbReference>
<dbReference type="KEGG" id="lenr:94167912"/>
<dbReference type="InterPro" id="IPR036910">
    <property type="entry name" value="HMG_box_dom_sf"/>
</dbReference>
<feature type="compositionally biased region" description="Pro residues" evidence="1">
    <location>
        <begin position="335"/>
        <end position="345"/>
    </location>
</feature>
<feature type="region of interest" description="Disordered" evidence="1">
    <location>
        <begin position="154"/>
        <end position="198"/>
    </location>
</feature>
<evidence type="ECO:0000313" key="2">
    <source>
        <dbReference type="EMBL" id="KAG5465906.1"/>
    </source>
</evidence>
<dbReference type="Gene3D" id="1.10.30.10">
    <property type="entry name" value="High mobility group box domain"/>
    <property type="match status" value="1"/>
</dbReference>
<feature type="compositionally biased region" description="Low complexity" evidence="1">
    <location>
        <begin position="154"/>
        <end position="164"/>
    </location>
</feature>
<dbReference type="AlphaFoldDB" id="A0A836KA31"/>
<name>A0A836KA31_LEIEN</name>
<dbReference type="Proteomes" id="UP000674179">
    <property type="component" value="Chromosome 36"/>
</dbReference>
<dbReference type="RefSeq" id="XP_067688505.1">
    <property type="nucleotide sequence ID" value="XM_067832402.1"/>
</dbReference>
<dbReference type="EMBL" id="JAFHKP010000036">
    <property type="protein sequence ID" value="KAG5465906.1"/>
    <property type="molecule type" value="Genomic_DNA"/>
</dbReference>
<dbReference type="InterPro" id="IPR052695">
    <property type="entry name" value="Kinetoplast-DNA-binding"/>
</dbReference>
<dbReference type="PANTHER" id="PTHR37564">
    <property type="entry name" value="KINETOPLAST DNA-ASSOCIATED PROTEIN"/>
    <property type="match status" value="1"/>
</dbReference>
<evidence type="ECO:0000313" key="3">
    <source>
        <dbReference type="Proteomes" id="UP000674179"/>
    </source>
</evidence>
<dbReference type="OrthoDB" id="1919336at2759"/>